<feature type="transmembrane region" description="Helical" evidence="7">
    <location>
        <begin position="105"/>
        <end position="125"/>
    </location>
</feature>
<comment type="caution">
    <text evidence="8">The sequence shown here is derived from an EMBL/GenBank/DDBJ whole genome shotgun (WGS) entry which is preliminary data.</text>
</comment>
<dbReference type="GO" id="GO:0016020">
    <property type="term" value="C:membrane"/>
    <property type="evidence" value="ECO:0007669"/>
    <property type="project" value="UniProtKB-SubCell"/>
</dbReference>
<comment type="similarity">
    <text evidence="2">Belongs to the major facilitator superfamily. Proton-dependent oligopeptide transporter (POT/PTR) (TC 2.A.17) family.</text>
</comment>
<protein>
    <submittedName>
        <fullName evidence="8">Protein NRT1/ PTR FAMILY 2.6</fullName>
    </submittedName>
</protein>
<feature type="transmembrane region" description="Helical" evidence="7">
    <location>
        <begin position="534"/>
        <end position="552"/>
    </location>
</feature>
<dbReference type="EMBL" id="PJQY01002611">
    <property type="protein sequence ID" value="PQP92136.1"/>
    <property type="molecule type" value="Genomic_DNA"/>
</dbReference>
<feature type="transmembrane region" description="Helical" evidence="7">
    <location>
        <begin position="192"/>
        <end position="211"/>
    </location>
</feature>
<evidence type="ECO:0000313" key="9">
    <source>
        <dbReference type="Proteomes" id="UP000250321"/>
    </source>
</evidence>
<dbReference type="InterPro" id="IPR000109">
    <property type="entry name" value="POT_fam"/>
</dbReference>
<name>A0A314XJE2_PRUYE</name>
<feature type="compositionally biased region" description="Basic and acidic residues" evidence="6">
    <location>
        <begin position="1"/>
        <end position="12"/>
    </location>
</feature>
<evidence type="ECO:0000256" key="2">
    <source>
        <dbReference type="ARBA" id="ARBA00005982"/>
    </source>
</evidence>
<dbReference type="SUPFAM" id="SSF103473">
    <property type="entry name" value="MFS general substrate transporter"/>
    <property type="match status" value="1"/>
</dbReference>
<keyword evidence="5 7" id="KW-0472">Membrane</keyword>
<feature type="transmembrane region" description="Helical" evidence="7">
    <location>
        <begin position="40"/>
        <end position="66"/>
    </location>
</feature>
<dbReference type="Proteomes" id="UP000250321">
    <property type="component" value="Unassembled WGS sequence"/>
</dbReference>
<evidence type="ECO:0000256" key="1">
    <source>
        <dbReference type="ARBA" id="ARBA00004141"/>
    </source>
</evidence>
<evidence type="ECO:0000313" key="8">
    <source>
        <dbReference type="EMBL" id="PQP92136.1"/>
    </source>
</evidence>
<reference evidence="8 9" key="1">
    <citation type="submission" date="2018-02" db="EMBL/GenBank/DDBJ databases">
        <title>Draft genome of wild Prunus yedoensis var. nudiflora.</title>
        <authorList>
            <person name="Baek S."/>
            <person name="Kim J.-H."/>
            <person name="Choi K."/>
            <person name="Kim G.-B."/>
            <person name="Cho A."/>
            <person name="Jang H."/>
            <person name="Shin C.-H."/>
            <person name="Yu H.-J."/>
            <person name="Mun J.-H."/>
        </authorList>
    </citation>
    <scope>NUCLEOTIDE SEQUENCE [LARGE SCALE GENOMIC DNA]</scope>
    <source>
        <strain evidence="9">cv. Jeju island</strain>
        <tissue evidence="8">Leaf</tissue>
    </source>
</reference>
<evidence type="ECO:0000256" key="4">
    <source>
        <dbReference type="ARBA" id="ARBA00022989"/>
    </source>
</evidence>
<dbReference type="OrthoDB" id="8904098at2759"/>
<feature type="transmembrane region" description="Helical" evidence="7">
    <location>
        <begin position="341"/>
        <end position="364"/>
    </location>
</feature>
<evidence type="ECO:0000256" key="6">
    <source>
        <dbReference type="SAM" id="MobiDB-lite"/>
    </source>
</evidence>
<dbReference type="Gene3D" id="1.20.1250.20">
    <property type="entry name" value="MFS general substrate transporter like domains"/>
    <property type="match status" value="1"/>
</dbReference>
<comment type="subcellular location">
    <subcellularLocation>
        <location evidence="1">Membrane</location>
        <topology evidence="1">Multi-pass membrane protein</topology>
    </subcellularLocation>
</comment>
<proteinExistence type="inferred from homology"/>
<dbReference type="InterPro" id="IPR018456">
    <property type="entry name" value="PTR2_symporter_CS"/>
</dbReference>
<dbReference type="InterPro" id="IPR036259">
    <property type="entry name" value="MFS_trans_sf"/>
</dbReference>
<sequence>MDESLSHNDEAHASSSHSGSRRGGWITFPFITYPSYDYELLYCAGALVGLTLTAGGWLSNLIVFLIEEFNVKSIDAAQIANVVNGSSSFFPIIGAIVADSLFGSFSVISISSCISLLGIIVLALTASLNSLRPQPCVVGSELCQPTSTLQDAVLYTGIALASIGLGGTRYTLATMGANQFDKPKNQASFFNWYFFTLYSTTAVALTVIVYIEDNAGWRWGFGLCVLTNIIGLAVFLTGTRFYNIDKPQGSPFVALARVVVAAFRKRKLQLSSESKDYYDGHDGVKEGIVTGTLSTTFRFLNRAAQKIEGDIRSDGSIAKPWRLSTMQQVEDFKTIIRILPLWSTTIFLSTPLGVQSSMIVLQALSMDRHIGPHFKMPSGSVIVIVLLSTAISLTLIDRFLCPVWQKLTGRSPTPLQRIGLGHVLNVLSMALSALVESKRLKIAKANHLQPVVPMQAFWLFPQLVLAGIGEAFHFPGQVALYYQEFPVSLRSTSTAMISLVIGIAFYLSTGVINLVQRVTGWLPNDINKGKLDNVYWMLVVVGVLNFGYYLVCAKLYKYQNVKGADVNSGSADSENDN</sequence>
<dbReference type="AlphaFoldDB" id="A0A314XJE2"/>
<gene>
    <name evidence="8" type="ORF">Pyn_21267</name>
</gene>
<feature type="region of interest" description="Disordered" evidence="6">
    <location>
        <begin position="1"/>
        <end position="21"/>
    </location>
</feature>
<feature type="transmembrane region" description="Helical" evidence="7">
    <location>
        <begin position="78"/>
        <end position="98"/>
    </location>
</feature>
<keyword evidence="4 7" id="KW-1133">Transmembrane helix</keyword>
<dbReference type="PANTHER" id="PTHR11654">
    <property type="entry name" value="OLIGOPEPTIDE TRANSPORTER-RELATED"/>
    <property type="match status" value="1"/>
</dbReference>
<evidence type="ECO:0000256" key="7">
    <source>
        <dbReference type="SAM" id="Phobius"/>
    </source>
</evidence>
<dbReference type="Pfam" id="PF00854">
    <property type="entry name" value="PTR2"/>
    <property type="match status" value="1"/>
</dbReference>
<feature type="transmembrane region" description="Helical" evidence="7">
    <location>
        <begin position="217"/>
        <end position="236"/>
    </location>
</feature>
<dbReference type="CDD" id="cd17416">
    <property type="entry name" value="MFS_NPF1_2"/>
    <property type="match status" value="1"/>
</dbReference>
<organism evidence="8 9">
    <name type="scientific">Prunus yedoensis var. nudiflora</name>
    <dbReference type="NCBI Taxonomy" id="2094558"/>
    <lineage>
        <taxon>Eukaryota</taxon>
        <taxon>Viridiplantae</taxon>
        <taxon>Streptophyta</taxon>
        <taxon>Embryophyta</taxon>
        <taxon>Tracheophyta</taxon>
        <taxon>Spermatophyta</taxon>
        <taxon>Magnoliopsida</taxon>
        <taxon>eudicotyledons</taxon>
        <taxon>Gunneridae</taxon>
        <taxon>Pentapetalae</taxon>
        <taxon>rosids</taxon>
        <taxon>fabids</taxon>
        <taxon>Rosales</taxon>
        <taxon>Rosaceae</taxon>
        <taxon>Amygdaloideae</taxon>
        <taxon>Amygdaleae</taxon>
        <taxon>Prunus</taxon>
    </lineage>
</organism>
<evidence type="ECO:0000256" key="3">
    <source>
        <dbReference type="ARBA" id="ARBA00022692"/>
    </source>
</evidence>
<feature type="transmembrane region" description="Helical" evidence="7">
    <location>
        <begin position="495"/>
        <end position="514"/>
    </location>
</feature>
<feature type="transmembrane region" description="Helical" evidence="7">
    <location>
        <begin position="376"/>
        <end position="396"/>
    </location>
</feature>
<keyword evidence="3 7" id="KW-0812">Transmembrane</keyword>
<dbReference type="PROSITE" id="PS01022">
    <property type="entry name" value="PTR2_1"/>
    <property type="match status" value="1"/>
</dbReference>
<dbReference type="GO" id="GO:0006857">
    <property type="term" value="P:oligopeptide transport"/>
    <property type="evidence" value="ECO:0007669"/>
    <property type="project" value="InterPro"/>
</dbReference>
<accession>A0A314XJE2</accession>
<evidence type="ECO:0000256" key="5">
    <source>
        <dbReference type="ARBA" id="ARBA00023136"/>
    </source>
</evidence>
<dbReference type="GO" id="GO:0022857">
    <property type="term" value="F:transmembrane transporter activity"/>
    <property type="evidence" value="ECO:0007669"/>
    <property type="project" value="InterPro"/>
</dbReference>
<keyword evidence="9" id="KW-1185">Reference proteome</keyword>